<gene>
    <name evidence="2" type="ORF">CDEST_10864</name>
</gene>
<evidence type="ECO:0000313" key="3">
    <source>
        <dbReference type="Proteomes" id="UP001322277"/>
    </source>
</evidence>
<feature type="signal peptide" evidence="1">
    <location>
        <begin position="1"/>
        <end position="16"/>
    </location>
</feature>
<dbReference type="EMBL" id="CP137311">
    <property type="protein sequence ID" value="WQF85850.1"/>
    <property type="molecule type" value="Genomic_DNA"/>
</dbReference>
<accession>A0AAX4IRI7</accession>
<dbReference type="GeneID" id="87947364"/>
<keyword evidence="3" id="KW-1185">Reference proteome</keyword>
<proteinExistence type="predicted"/>
<reference evidence="3" key="1">
    <citation type="journal article" date="2023" name="bioRxiv">
        <title>Complete genome of the Medicago anthracnose fungus, Colletotrichum destructivum, reveals a mini-chromosome-like region within a core chromosome.</title>
        <authorList>
            <person name="Lapalu N."/>
            <person name="Simon A."/>
            <person name="Lu A."/>
            <person name="Plaumann P.-L."/>
            <person name="Amselem J."/>
            <person name="Pigne S."/>
            <person name="Auger A."/>
            <person name="Koch C."/>
            <person name="Dallery J.-F."/>
            <person name="O'Connell R.J."/>
        </authorList>
    </citation>
    <scope>NUCLEOTIDE SEQUENCE [LARGE SCALE GENOMIC DNA]</scope>
    <source>
        <strain evidence="3">CBS 520.97</strain>
    </source>
</reference>
<evidence type="ECO:0000313" key="2">
    <source>
        <dbReference type="EMBL" id="WQF85850.1"/>
    </source>
</evidence>
<dbReference type="RefSeq" id="XP_062783071.1">
    <property type="nucleotide sequence ID" value="XM_062927020.1"/>
</dbReference>
<dbReference type="KEGG" id="cdet:87947364"/>
<dbReference type="AlphaFoldDB" id="A0AAX4IRI7"/>
<sequence>MKLVTLLFIFTSTTMAARVCRCTYNGEYSKDDTKATCSQVGGRMRALYCETNTPKKEWSQKCVDKGNCWKQSK</sequence>
<feature type="chain" id="PRO_5043870106" evidence="1">
    <location>
        <begin position="17"/>
        <end position="73"/>
    </location>
</feature>
<keyword evidence="1" id="KW-0732">Signal</keyword>
<evidence type="ECO:0000256" key="1">
    <source>
        <dbReference type="SAM" id="SignalP"/>
    </source>
</evidence>
<protein>
    <submittedName>
        <fullName evidence="2">Uncharacterized protein</fullName>
    </submittedName>
</protein>
<organism evidence="2 3">
    <name type="scientific">Colletotrichum destructivum</name>
    <dbReference type="NCBI Taxonomy" id="34406"/>
    <lineage>
        <taxon>Eukaryota</taxon>
        <taxon>Fungi</taxon>
        <taxon>Dikarya</taxon>
        <taxon>Ascomycota</taxon>
        <taxon>Pezizomycotina</taxon>
        <taxon>Sordariomycetes</taxon>
        <taxon>Hypocreomycetidae</taxon>
        <taxon>Glomerellales</taxon>
        <taxon>Glomerellaceae</taxon>
        <taxon>Colletotrichum</taxon>
        <taxon>Colletotrichum destructivum species complex</taxon>
    </lineage>
</organism>
<dbReference type="Proteomes" id="UP001322277">
    <property type="component" value="Chromosome 7"/>
</dbReference>
<name>A0AAX4IRI7_9PEZI</name>